<gene>
    <name evidence="2" type="ORF">SLS62_004342</name>
</gene>
<dbReference type="PANTHER" id="PTHR24148:SF73">
    <property type="entry name" value="HET DOMAIN PROTEIN (AFU_ORTHOLOGUE AFUA_8G01020)"/>
    <property type="match status" value="1"/>
</dbReference>
<organism evidence="2 3">
    <name type="scientific">Diatrype stigma</name>
    <dbReference type="NCBI Taxonomy" id="117547"/>
    <lineage>
        <taxon>Eukaryota</taxon>
        <taxon>Fungi</taxon>
        <taxon>Dikarya</taxon>
        <taxon>Ascomycota</taxon>
        <taxon>Pezizomycotina</taxon>
        <taxon>Sordariomycetes</taxon>
        <taxon>Xylariomycetidae</taxon>
        <taxon>Xylariales</taxon>
        <taxon>Diatrypaceae</taxon>
        <taxon>Diatrype</taxon>
    </lineage>
</organism>
<dbReference type="PANTHER" id="PTHR24148">
    <property type="entry name" value="ANKYRIN REPEAT DOMAIN-CONTAINING PROTEIN 39 HOMOLOG-RELATED"/>
    <property type="match status" value="1"/>
</dbReference>
<dbReference type="InterPro" id="IPR052895">
    <property type="entry name" value="HetReg/Transcr_Mod"/>
</dbReference>
<dbReference type="EMBL" id="JAKJXP020000026">
    <property type="protein sequence ID" value="KAK7753719.1"/>
    <property type="molecule type" value="Genomic_DNA"/>
</dbReference>
<evidence type="ECO:0000313" key="2">
    <source>
        <dbReference type="EMBL" id="KAK7753719.1"/>
    </source>
</evidence>
<comment type="caution">
    <text evidence="2">The sequence shown here is derived from an EMBL/GenBank/DDBJ whole genome shotgun (WGS) entry which is preliminary data.</text>
</comment>
<dbReference type="Proteomes" id="UP001320420">
    <property type="component" value="Unassembled WGS sequence"/>
</dbReference>
<proteinExistence type="predicted"/>
<dbReference type="Pfam" id="PF06985">
    <property type="entry name" value="HET"/>
    <property type="match status" value="1"/>
</dbReference>
<protein>
    <recommendedName>
        <fullName evidence="1">Heterokaryon incompatibility domain-containing protein</fullName>
    </recommendedName>
</protein>
<dbReference type="Pfam" id="PF26639">
    <property type="entry name" value="Het-6_barrel"/>
    <property type="match status" value="1"/>
</dbReference>
<dbReference type="AlphaFoldDB" id="A0AAN9V3B1"/>
<evidence type="ECO:0000313" key="3">
    <source>
        <dbReference type="Proteomes" id="UP001320420"/>
    </source>
</evidence>
<evidence type="ECO:0000259" key="1">
    <source>
        <dbReference type="Pfam" id="PF06985"/>
    </source>
</evidence>
<feature type="domain" description="Heterokaryon incompatibility" evidence="1">
    <location>
        <begin position="40"/>
        <end position="169"/>
    </location>
</feature>
<name>A0AAN9V3B1_9PEZI</name>
<keyword evidence="3" id="KW-1185">Reference proteome</keyword>
<sequence>MATPPEGAVRQAGAEHLTRMRNAYGDEPADIGRENGGHLDVWIDALCINQEDIDEKNSQVPMMGDIYAQAAFVVAWLGEEDEHSKKAFELVRRWAWSEDKVNVRAEFLKALYNVETRSYDDSFEETDAIMLLYSCADIITPDLIEESLVDSLTVFMGRPYWQRIWIQQEISLARETFVCCGADDAVLLYHLRMVYVQLLLLKTVHASPILRKEWCPNHIKYLNSPLMMLGTTLNWQTLVGIGRKCTSTDPRDKIYGIMYMMRAWVQPTVDYGRPVRWAYANLVHCAAQQTGVLFIDGTNGVGQPKTFARLPGLPSWAPDLRADAPGMWFPEILYAGSERGLDVGLEGAGGSTKAISSSSFDTDRLEVTGIVVDRVRTMFKMKGANVDNIEQHWMALSCFMVKHANVPHPAGIPPLQAFFRALWGLGAPDVFRRTAYVRFAIGHIFALCNAQINARKKRQEYPLHAQTKQLFLGAPGDAAEKTLATDSLTRLSRDFLIATGVVEHLYGVCEEHNGLGGLLHLSEPELMAGFWGYGLGDKDKLLLSSERFEWPKTALSYAFELAKIIKLKRSIFVTEAGYIGVGPVDLRKGDEIRVLFGCRVPLLIRRVKRKLRVVGACFVYGMMDGEMVQKMHDGDFTPERFCLY</sequence>
<accession>A0AAN9V3B1</accession>
<dbReference type="InterPro" id="IPR010730">
    <property type="entry name" value="HET"/>
</dbReference>
<reference evidence="2 3" key="1">
    <citation type="submission" date="2024-02" db="EMBL/GenBank/DDBJ databases">
        <title>De novo assembly and annotation of 12 fungi associated with fruit tree decline syndrome in Ontario, Canada.</title>
        <authorList>
            <person name="Sulman M."/>
            <person name="Ellouze W."/>
            <person name="Ilyukhin E."/>
        </authorList>
    </citation>
    <scope>NUCLEOTIDE SEQUENCE [LARGE SCALE GENOMIC DNA]</scope>
    <source>
        <strain evidence="2 3">M11/M66-122</strain>
    </source>
</reference>